<dbReference type="AlphaFoldDB" id="A0A1I7W620"/>
<keyword evidence="1" id="KW-0812">Transmembrane</keyword>
<keyword evidence="1" id="KW-0472">Membrane</keyword>
<evidence type="ECO:0000256" key="1">
    <source>
        <dbReference type="SAM" id="Phobius"/>
    </source>
</evidence>
<dbReference type="WBParaSite" id="Hba_00057">
    <property type="protein sequence ID" value="Hba_00057"/>
    <property type="gene ID" value="Hba_00057"/>
</dbReference>
<protein>
    <submittedName>
        <fullName evidence="3">CBS domain-containing protein</fullName>
    </submittedName>
</protein>
<proteinExistence type="predicted"/>
<evidence type="ECO:0000313" key="2">
    <source>
        <dbReference type="Proteomes" id="UP000095283"/>
    </source>
</evidence>
<accession>A0A1I7W620</accession>
<keyword evidence="2" id="KW-1185">Reference proteome</keyword>
<feature type="transmembrane region" description="Helical" evidence="1">
    <location>
        <begin position="104"/>
        <end position="124"/>
    </location>
</feature>
<dbReference type="Gene3D" id="3.10.580.10">
    <property type="entry name" value="CBS-domain"/>
    <property type="match status" value="1"/>
</dbReference>
<dbReference type="InterPro" id="IPR046342">
    <property type="entry name" value="CBS_dom_sf"/>
</dbReference>
<name>A0A1I7W620_HETBA</name>
<evidence type="ECO:0000313" key="3">
    <source>
        <dbReference type="WBParaSite" id="Hba_00057"/>
    </source>
</evidence>
<organism evidence="2 3">
    <name type="scientific">Heterorhabditis bacteriophora</name>
    <name type="common">Entomopathogenic nematode worm</name>
    <dbReference type="NCBI Taxonomy" id="37862"/>
    <lineage>
        <taxon>Eukaryota</taxon>
        <taxon>Metazoa</taxon>
        <taxon>Ecdysozoa</taxon>
        <taxon>Nematoda</taxon>
        <taxon>Chromadorea</taxon>
        <taxon>Rhabditida</taxon>
        <taxon>Rhabditina</taxon>
        <taxon>Rhabditomorpha</taxon>
        <taxon>Strongyloidea</taxon>
        <taxon>Heterorhabditidae</taxon>
        <taxon>Heterorhabditis</taxon>
    </lineage>
</organism>
<reference evidence="3" key="1">
    <citation type="submission" date="2016-11" db="UniProtKB">
        <authorList>
            <consortium name="WormBaseParasite"/>
        </authorList>
    </citation>
    <scope>IDENTIFICATION</scope>
</reference>
<keyword evidence="1" id="KW-1133">Transmembrane helix</keyword>
<feature type="transmembrane region" description="Helical" evidence="1">
    <location>
        <begin position="145"/>
        <end position="166"/>
    </location>
</feature>
<dbReference type="Proteomes" id="UP000095283">
    <property type="component" value="Unplaced"/>
</dbReference>
<sequence length="171" mass="20426">MLQLSKVYVTDCGRLVGVVALSDVSLKKYYLTCYFRNLVDFSENKRSFYFLYFNFYVCLCNYQLLNLLYCYNQFINYKFYCHYTFFLFPTQKVTLSNRYEHKNILPSCSVLLIYFVAKIIFIKTTCSQNHKNFNINKHFYARLRLHKMTIESSGVLIFALSTITYFKVGIL</sequence>
<feature type="transmembrane region" description="Helical" evidence="1">
    <location>
        <begin position="49"/>
        <end position="69"/>
    </location>
</feature>